<sequence>MILLKIFFVSLILIEVSETNTRGTNEYDLINFLACETNEYVLVDERFLFWKDYGSDSYAKLPTKNIDSGKRMDSFDLDSPLEENDRGKIEQVLNFSGPHSIHLDSLNCESKLNKTKDLVPKKTIYSYSCPILLKGIDHQLYGIILEQETFEINNELKLKVFVKRSDSWGLVYESLIALS</sequence>
<evidence type="ECO:0000313" key="2">
    <source>
        <dbReference type="Proteomes" id="UP000198756"/>
    </source>
</evidence>
<dbReference type="OrthoDB" id="825886at2"/>
<evidence type="ECO:0000313" key="1">
    <source>
        <dbReference type="EMBL" id="SDA84580.1"/>
    </source>
</evidence>
<name>A0A1G5YQN6_9BACT</name>
<dbReference type="AlphaFoldDB" id="A0A1G5YQN6"/>
<reference evidence="2" key="1">
    <citation type="submission" date="2016-10" db="EMBL/GenBank/DDBJ databases">
        <authorList>
            <person name="Varghese N."/>
            <person name="Submissions S."/>
        </authorList>
    </citation>
    <scope>NUCLEOTIDE SEQUENCE [LARGE SCALE GENOMIC DNA]</scope>
    <source>
        <strain evidence="2">DSM 22703</strain>
    </source>
</reference>
<proteinExistence type="predicted"/>
<accession>A0A1G5YQN6</accession>
<keyword evidence="2" id="KW-1185">Reference proteome</keyword>
<dbReference type="EMBL" id="FMXE01000019">
    <property type="protein sequence ID" value="SDA84580.1"/>
    <property type="molecule type" value="Genomic_DNA"/>
</dbReference>
<dbReference type="RefSeq" id="WP_092730859.1">
    <property type="nucleotide sequence ID" value="NZ_FMXE01000019.1"/>
</dbReference>
<organism evidence="1 2">
    <name type="scientific">Algoriphagus alkaliphilus</name>
    <dbReference type="NCBI Taxonomy" id="279824"/>
    <lineage>
        <taxon>Bacteria</taxon>
        <taxon>Pseudomonadati</taxon>
        <taxon>Bacteroidota</taxon>
        <taxon>Cytophagia</taxon>
        <taxon>Cytophagales</taxon>
        <taxon>Cyclobacteriaceae</taxon>
        <taxon>Algoriphagus</taxon>
    </lineage>
</organism>
<dbReference type="Proteomes" id="UP000198756">
    <property type="component" value="Unassembled WGS sequence"/>
</dbReference>
<protein>
    <submittedName>
        <fullName evidence="1">Uncharacterized protein</fullName>
    </submittedName>
</protein>
<gene>
    <name evidence="1" type="ORF">SAMN03080617_02726</name>
</gene>